<comment type="caution">
    <text evidence="1">The sequence shown here is derived from an EMBL/GenBank/DDBJ whole genome shotgun (WGS) entry which is preliminary data.</text>
</comment>
<dbReference type="EMBL" id="JACXVP010000010">
    <property type="protein sequence ID" value="KAG5581713.1"/>
    <property type="molecule type" value="Genomic_DNA"/>
</dbReference>
<dbReference type="PANTHER" id="PTHR46890">
    <property type="entry name" value="NON-LTR RETROLELEMENT REVERSE TRANSCRIPTASE-LIKE PROTEIN-RELATED"/>
    <property type="match status" value="1"/>
</dbReference>
<proteinExistence type="predicted"/>
<organism evidence="1 2">
    <name type="scientific">Solanum commersonii</name>
    <name type="common">Commerson's wild potato</name>
    <name type="synonym">Commerson's nightshade</name>
    <dbReference type="NCBI Taxonomy" id="4109"/>
    <lineage>
        <taxon>Eukaryota</taxon>
        <taxon>Viridiplantae</taxon>
        <taxon>Streptophyta</taxon>
        <taxon>Embryophyta</taxon>
        <taxon>Tracheophyta</taxon>
        <taxon>Spermatophyta</taxon>
        <taxon>Magnoliopsida</taxon>
        <taxon>eudicotyledons</taxon>
        <taxon>Gunneridae</taxon>
        <taxon>Pentapetalae</taxon>
        <taxon>asterids</taxon>
        <taxon>lamiids</taxon>
        <taxon>Solanales</taxon>
        <taxon>Solanaceae</taxon>
        <taxon>Solanoideae</taxon>
        <taxon>Solaneae</taxon>
        <taxon>Solanum</taxon>
    </lineage>
</organism>
<protein>
    <recommendedName>
        <fullName evidence="3">Reverse transcriptase</fullName>
    </recommendedName>
</protein>
<feature type="non-terminal residue" evidence="1">
    <location>
        <position position="113"/>
    </location>
</feature>
<name>A0A9J5X0K3_SOLCO</name>
<evidence type="ECO:0000313" key="2">
    <source>
        <dbReference type="Proteomes" id="UP000824120"/>
    </source>
</evidence>
<dbReference type="InterPro" id="IPR052343">
    <property type="entry name" value="Retrotransposon-Effector_Assoc"/>
</dbReference>
<evidence type="ECO:0008006" key="3">
    <source>
        <dbReference type="Google" id="ProtNLM"/>
    </source>
</evidence>
<dbReference type="Proteomes" id="UP000824120">
    <property type="component" value="Chromosome 10"/>
</dbReference>
<accession>A0A9J5X0K3</accession>
<sequence>MALQGINDSKAPACDGFNAYFLKKGLTHPSRISEYRPIFYCTLLCCTLLNKIFSKVLTNKMQCVMEVLMDKNQSTFVSGRLINDNIIPINELVKGYGRKGVSPICMLKVDTKK</sequence>
<keyword evidence="2" id="KW-1185">Reference proteome</keyword>
<evidence type="ECO:0000313" key="1">
    <source>
        <dbReference type="EMBL" id="KAG5581713.1"/>
    </source>
</evidence>
<reference evidence="1 2" key="1">
    <citation type="submission" date="2020-09" db="EMBL/GenBank/DDBJ databases">
        <title>De no assembly of potato wild relative species, Solanum commersonii.</title>
        <authorList>
            <person name="Cho K."/>
        </authorList>
    </citation>
    <scope>NUCLEOTIDE SEQUENCE [LARGE SCALE GENOMIC DNA]</scope>
    <source>
        <strain evidence="1">LZ3.2</strain>
        <tissue evidence="1">Leaf</tissue>
    </source>
</reference>
<dbReference type="OrthoDB" id="1733541at2759"/>
<gene>
    <name evidence="1" type="ORF">H5410_052340</name>
</gene>
<dbReference type="AlphaFoldDB" id="A0A9J5X0K3"/>
<dbReference type="PANTHER" id="PTHR46890:SF48">
    <property type="entry name" value="RNA-DIRECTED DNA POLYMERASE"/>
    <property type="match status" value="1"/>
</dbReference>